<name>A0ABD0YBW0_9HEMI</name>
<protein>
    <recommendedName>
        <fullName evidence="5">PDZ domain-containing protein</fullName>
    </recommendedName>
</protein>
<feature type="region of interest" description="Disordered" evidence="4">
    <location>
        <begin position="797"/>
        <end position="829"/>
    </location>
</feature>
<feature type="region of interest" description="Disordered" evidence="4">
    <location>
        <begin position="196"/>
        <end position="223"/>
    </location>
</feature>
<dbReference type="SMART" id="SM00228">
    <property type="entry name" value="PDZ"/>
    <property type="match status" value="5"/>
</dbReference>
<evidence type="ECO:0000256" key="1">
    <source>
        <dbReference type="ARBA" id="ARBA00004496"/>
    </source>
</evidence>
<dbReference type="PANTHER" id="PTHR46227:SF2">
    <property type="entry name" value="FI03335P"/>
    <property type="match status" value="1"/>
</dbReference>
<keyword evidence="3" id="KW-0677">Repeat</keyword>
<evidence type="ECO:0000256" key="2">
    <source>
        <dbReference type="ARBA" id="ARBA00022490"/>
    </source>
</evidence>
<comment type="subcellular location">
    <subcellularLocation>
        <location evidence="1">Cytoplasm</location>
    </subcellularLocation>
</comment>
<dbReference type="CDD" id="cd06685">
    <property type="entry name" value="PDZ7_GRIP1-2-like"/>
    <property type="match status" value="1"/>
</dbReference>
<sequence>MASKRRNMLYKNKKQETAEIVDHEAAVCFVYFLGLKKWVSREGTVKVGDRLLAVDGRALSGCGLSEAQELLKGRQGTTAWLTIEYDVSVMSGLRRTGPLLVEIDSAEAEPGGPPSPEVPQDLGLGLIDSSDGRVIVSKVRTASIAERCGALLPGDQILGVNEWRVEGSDMSAEQVNRVIQKAARHSPLLQIEILPVPSTRGSGARPRECPPSPTLSGASSCATTSQQHQYRHMNSTATASCINLLPQADSSPIAASSSSYSPDVPSMIANLISDNRSEVRVETGVVTLHKTPGYLYGITLRWVPSKMAAVVCDILPNGLADRSGVIQIGDRVTSISSCGNLECVTSLDDMPSAPDSFILTVQFDVDCPSPSLMPTSTTTFAVRLTRSLASGFGITINGCSEYVSSIVISHIRWGSVAHRSGRLSVGDTLLAIDDTHIGGDIHLATRILHRCTRNVTFLIMKHSFNMASLGYSSPGLPSVDSAVESWDSCEQNPVNSNAVHQSQHYGSDAVDKDEETGGGHWINADAQQSDNETCSSYRLSEGVAYSHQSQMSPHQQQLQVRRRPRQHQPPPCPLQTNYKLRNVNMAAHWRGSSINNNNALNNLESLETELSAVIQDGQQHTFRTFRGSHHQQGGGGADQEMSQHRQLMYSGQQYPPSPSGHQQYPANEHQPYADNIIKVSLLKDPVYEDFGFSVSDGLYERGVFINKIRPGGPAHLSRMLYPYDRIIQVNDTKTDDFDCCLTVPLVASAGNRLTLTVLRQGRCVQVEADETNGDRTEAGGDWVLDELVQGAIDGMQPQAHQPQMHQPQVHRPQMYQPPQQQVASMHNTL</sequence>
<gene>
    <name evidence="6" type="ORF">AAG570_004980</name>
</gene>
<feature type="compositionally biased region" description="Low complexity" evidence="4">
    <location>
        <begin position="797"/>
        <end position="814"/>
    </location>
</feature>
<dbReference type="PROSITE" id="PS50106">
    <property type="entry name" value="PDZ"/>
    <property type="match status" value="5"/>
</dbReference>
<feature type="compositionally biased region" description="Polar residues" evidence="4">
    <location>
        <begin position="525"/>
        <end position="538"/>
    </location>
</feature>
<dbReference type="InterPro" id="IPR043545">
    <property type="entry name" value="GRIP1/2"/>
</dbReference>
<feature type="compositionally biased region" description="Polar residues" evidence="4">
    <location>
        <begin position="490"/>
        <end position="505"/>
    </location>
</feature>
<dbReference type="Gene3D" id="2.30.42.10">
    <property type="match status" value="5"/>
</dbReference>
<feature type="domain" description="PDZ" evidence="5">
    <location>
        <begin position="39"/>
        <end position="72"/>
    </location>
</feature>
<evidence type="ECO:0000313" key="6">
    <source>
        <dbReference type="EMBL" id="KAL1116508.1"/>
    </source>
</evidence>
<dbReference type="InterPro" id="IPR041489">
    <property type="entry name" value="PDZ_6"/>
</dbReference>
<dbReference type="GO" id="GO:0005737">
    <property type="term" value="C:cytoplasm"/>
    <property type="evidence" value="ECO:0007669"/>
    <property type="project" value="UniProtKB-SubCell"/>
</dbReference>
<dbReference type="AlphaFoldDB" id="A0ABD0YBW0"/>
<dbReference type="PANTHER" id="PTHR46227">
    <property type="entry name" value="GLUTAMATE RECEPTOR-INTERACTING PROTEIN GRIP"/>
    <property type="match status" value="1"/>
</dbReference>
<proteinExistence type="predicted"/>
<feature type="compositionally biased region" description="Polar residues" evidence="4">
    <location>
        <begin position="214"/>
        <end position="223"/>
    </location>
</feature>
<keyword evidence="2" id="KW-0963">Cytoplasm</keyword>
<dbReference type="InterPro" id="IPR036034">
    <property type="entry name" value="PDZ_sf"/>
</dbReference>
<dbReference type="Pfam" id="PF17820">
    <property type="entry name" value="PDZ_6"/>
    <property type="match status" value="1"/>
</dbReference>
<feature type="region of interest" description="Disordered" evidence="4">
    <location>
        <begin position="490"/>
        <end position="576"/>
    </location>
</feature>
<keyword evidence="7" id="KW-1185">Reference proteome</keyword>
<dbReference type="EMBL" id="JBFDAA010000017">
    <property type="protein sequence ID" value="KAL1116508.1"/>
    <property type="molecule type" value="Genomic_DNA"/>
</dbReference>
<reference evidence="6 7" key="1">
    <citation type="submission" date="2024-07" db="EMBL/GenBank/DDBJ databases">
        <title>Chromosome-level genome assembly of the water stick insect Ranatra chinensis (Heteroptera: Nepidae).</title>
        <authorList>
            <person name="Liu X."/>
        </authorList>
    </citation>
    <scope>NUCLEOTIDE SEQUENCE [LARGE SCALE GENOMIC DNA]</scope>
    <source>
        <strain evidence="6">Cailab_2021Rc</strain>
        <tissue evidence="6">Muscle</tissue>
    </source>
</reference>
<dbReference type="Proteomes" id="UP001558652">
    <property type="component" value="Unassembled WGS sequence"/>
</dbReference>
<evidence type="ECO:0000256" key="3">
    <source>
        <dbReference type="ARBA" id="ARBA00022737"/>
    </source>
</evidence>
<dbReference type="SUPFAM" id="SSF50156">
    <property type="entry name" value="PDZ domain-like"/>
    <property type="match status" value="5"/>
</dbReference>
<dbReference type="InterPro" id="IPR001478">
    <property type="entry name" value="PDZ"/>
</dbReference>
<evidence type="ECO:0000259" key="5">
    <source>
        <dbReference type="PROSITE" id="PS50106"/>
    </source>
</evidence>
<feature type="domain" description="PDZ" evidence="5">
    <location>
        <begin position="285"/>
        <end position="337"/>
    </location>
</feature>
<feature type="domain" description="PDZ" evidence="5">
    <location>
        <begin position="381"/>
        <end position="463"/>
    </location>
</feature>
<feature type="compositionally biased region" description="Low complexity" evidence="4">
    <location>
        <begin position="546"/>
        <end position="559"/>
    </location>
</feature>
<organism evidence="6 7">
    <name type="scientific">Ranatra chinensis</name>
    <dbReference type="NCBI Taxonomy" id="642074"/>
    <lineage>
        <taxon>Eukaryota</taxon>
        <taxon>Metazoa</taxon>
        <taxon>Ecdysozoa</taxon>
        <taxon>Arthropoda</taxon>
        <taxon>Hexapoda</taxon>
        <taxon>Insecta</taxon>
        <taxon>Pterygota</taxon>
        <taxon>Neoptera</taxon>
        <taxon>Paraneoptera</taxon>
        <taxon>Hemiptera</taxon>
        <taxon>Heteroptera</taxon>
        <taxon>Panheteroptera</taxon>
        <taxon>Nepomorpha</taxon>
        <taxon>Nepidae</taxon>
        <taxon>Ranatrinae</taxon>
        <taxon>Ranatra</taxon>
    </lineage>
</organism>
<feature type="domain" description="PDZ" evidence="5">
    <location>
        <begin position="678"/>
        <end position="761"/>
    </location>
</feature>
<comment type="caution">
    <text evidence="6">The sequence shown here is derived from an EMBL/GenBank/DDBJ whole genome shotgun (WGS) entry which is preliminary data.</text>
</comment>
<evidence type="ECO:0000313" key="7">
    <source>
        <dbReference type="Proteomes" id="UP001558652"/>
    </source>
</evidence>
<dbReference type="Pfam" id="PF00595">
    <property type="entry name" value="PDZ"/>
    <property type="match status" value="3"/>
</dbReference>
<accession>A0ABD0YBW0</accession>
<feature type="domain" description="PDZ" evidence="5">
    <location>
        <begin position="100"/>
        <end position="182"/>
    </location>
</feature>
<feature type="compositionally biased region" description="Polar residues" evidence="4">
    <location>
        <begin position="816"/>
        <end position="829"/>
    </location>
</feature>
<evidence type="ECO:0000256" key="4">
    <source>
        <dbReference type="SAM" id="MobiDB-lite"/>
    </source>
</evidence>